<dbReference type="EMBL" id="QUSM01000003">
    <property type="protein sequence ID" value="RGD74195.1"/>
    <property type="molecule type" value="Genomic_DNA"/>
</dbReference>
<evidence type="ECO:0000256" key="1">
    <source>
        <dbReference type="SAM" id="Phobius"/>
    </source>
</evidence>
<gene>
    <name evidence="2" type="ORF">DW687_05360</name>
</gene>
<feature type="transmembrane region" description="Helical" evidence="1">
    <location>
        <begin position="238"/>
        <end position="256"/>
    </location>
</feature>
<proteinExistence type="predicted"/>
<feature type="transmembrane region" description="Helical" evidence="1">
    <location>
        <begin position="116"/>
        <end position="143"/>
    </location>
</feature>
<keyword evidence="1" id="KW-1133">Transmembrane helix</keyword>
<dbReference type="AlphaFoldDB" id="A0A3E3DYK9"/>
<sequence length="263" mass="28647">MTMFSFPYFKQTIKSNMKFLLAFTAVLCIFLTVICYVFTPQAMSGLQSATAGTLAGNLLSGNGTLVGFMSNSFYALMAIIFPMVYSIMVGNRMIAEKIDKGSMTGFLSTPTTRNQITITSAVYFILSLAVMWGIASGVGIVAANAFQPDALDIDTFLTLNLGVFLYHLVISGICFCASCVFNTSKDSLTLGAGIPLFFFVVSLFIKLSPDLDFLKYVTLNTLFDTQNILLGSGYGTEFIIMGVISLVLYITGIVWFNKKDLPL</sequence>
<feature type="transmembrane region" description="Helical" evidence="1">
    <location>
        <begin position="163"/>
        <end position="181"/>
    </location>
</feature>
<dbReference type="GO" id="GO:0140359">
    <property type="term" value="F:ABC-type transporter activity"/>
    <property type="evidence" value="ECO:0007669"/>
    <property type="project" value="InterPro"/>
</dbReference>
<organism evidence="2 3">
    <name type="scientific">Anaerofustis stercorihominis</name>
    <dbReference type="NCBI Taxonomy" id="214853"/>
    <lineage>
        <taxon>Bacteria</taxon>
        <taxon>Bacillati</taxon>
        <taxon>Bacillota</taxon>
        <taxon>Clostridia</taxon>
        <taxon>Eubacteriales</taxon>
        <taxon>Eubacteriaceae</taxon>
        <taxon>Anaerofustis</taxon>
    </lineage>
</organism>
<feature type="transmembrane region" description="Helical" evidence="1">
    <location>
        <begin position="73"/>
        <end position="95"/>
    </location>
</feature>
<accession>A0A3E3DYK9</accession>
<dbReference type="Pfam" id="PF12679">
    <property type="entry name" value="ABC2_membrane_2"/>
    <property type="match status" value="1"/>
</dbReference>
<reference evidence="2 3" key="1">
    <citation type="submission" date="2018-08" db="EMBL/GenBank/DDBJ databases">
        <title>A genome reference for cultivated species of the human gut microbiota.</title>
        <authorList>
            <person name="Zou Y."/>
            <person name="Xue W."/>
            <person name="Luo G."/>
        </authorList>
    </citation>
    <scope>NUCLEOTIDE SEQUENCE [LARGE SCALE GENOMIC DNA]</scope>
    <source>
        <strain evidence="2 3">AM25-6</strain>
    </source>
</reference>
<dbReference type="GO" id="GO:0005886">
    <property type="term" value="C:plasma membrane"/>
    <property type="evidence" value="ECO:0007669"/>
    <property type="project" value="UniProtKB-SubCell"/>
</dbReference>
<name>A0A3E3DYK9_9FIRM</name>
<evidence type="ECO:0008006" key="4">
    <source>
        <dbReference type="Google" id="ProtNLM"/>
    </source>
</evidence>
<keyword evidence="1" id="KW-0472">Membrane</keyword>
<keyword evidence="1" id="KW-0812">Transmembrane</keyword>
<evidence type="ECO:0000313" key="2">
    <source>
        <dbReference type="EMBL" id="RGD74195.1"/>
    </source>
</evidence>
<evidence type="ECO:0000313" key="3">
    <source>
        <dbReference type="Proteomes" id="UP000261212"/>
    </source>
</evidence>
<comment type="caution">
    <text evidence="2">The sequence shown here is derived from an EMBL/GenBank/DDBJ whole genome shotgun (WGS) entry which is preliminary data.</text>
</comment>
<dbReference type="Proteomes" id="UP000261212">
    <property type="component" value="Unassembled WGS sequence"/>
</dbReference>
<feature type="transmembrane region" description="Helical" evidence="1">
    <location>
        <begin position="188"/>
        <end position="205"/>
    </location>
</feature>
<protein>
    <recommendedName>
        <fullName evidence="4">ABC transporter permease</fullName>
    </recommendedName>
</protein>